<feature type="compositionally biased region" description="Low complexity" evidence="3">
    <location>
        <begin position="398"/>
        <end position="415"/>
    </location>
</feature>
<name>A0A9X2G3T8_9MICO</name>
<keyword evidence="1" id="KW-0805">Transcription regulation</keyword>
<evidence type="ECO:0000313" key="7">
    <source>
        <dbReference type="Proteomes" id="UP001139493"/>
    </source>
</evidence>
<dbReference type="Gene3D" id="1.10.10.10">
    <property type="entry name" value="Winged helix-like DNA-binding domain superfamily/Winged helix DNA-binding domain"/>
    <property type="match status" value="1"/>
</dbReference>
<feature type="compositionally biased region" description="Low complexity" evidence="3">
    <location>
        <begin position="381"/>
        <end position="391"/>
    </location>
</feature>
<gene>
    <name evidence="6" type="ORF">APR03_003930</name>
</gene>
<dbReference type="Pfam" id="PF13490">
    <property type="entry name" value="zf-HC2"/>
    <property type="match status" value="1"/>
</dbReference>
<reference evidence="6" key="1">
    <citation type="submission" date="2022-06" db="EMBL/GenBank/DDBJ databases">
        <title>Genomic Encyclopedia of Archaeal and Bacterial Type Strains, Phase II (KMG-II): from individual species to whole genera.</title>
        <authorList>
            <person name="Goeker M."/>
        </authorList>
    </citation>
    <scope>NUCLEOTIDE SEQUENCE</scope>
    <source>
        <strain evidence="6">DSM 26652</strain>
    </source>
</reference>
<evidence type="ECO:0000256" key="4">
    <source>
        <dbReference type="SAM" id="Phobius"/>
    </source>
</evidence>
<comment type="caution">
    <text evidence="6">The sequence shown here is derived from an EMBL/GenBank/DDBJ whole genome shotgun (WGS) entry which is preliminary data.</text>
</comment>
<feature type="compositionally biased region" description="Low complexity" evidence="3">
    <location>
        <begin position="506"/>
        <end position="518"/>
    </location>
</feature>
<dbReference type="InterPro" id="IPR041916">
    <property type="entry name" value="Anti_sigma_zinc_sf"/>
</dbReference>
<evidence type="ECO:0000256" key="3">
    <source>
        <dbReference type="SAM" id="MobiDB-lite"/>
    </source>
</evidence>
<feature type="region of interest" description="Disordered" evidence="3">
    <location>
        <begin position="300"/>
        <end position="479"/>
    </location>
</feature>
<keyword evidence="4" id="KW-1133">Transmembrane helix</keyword>
<feature type="domain" description="Putative zinc-finger" evidence="5">
    <location>
        <begin position="176"/>
        <end position="209"/>
    </location>
</feature>
<organism evidence="6 7">
    <name type="scientific">Promicromonospora thailandica</name>
    <dbReference type="NCBI Taxonomy" id="765201"/>
    <lineage>
        <taxon>Bacteria</taxon>
        <taxon>Bacillati</taxon>
        <taxon>Actinomycetota</taxon>
        <taxon>Actinomycetes</taxon>
        <taxon>Micrococcales</taxon>
        <taxon>Promicromonosporaceae</taxon>
        <taxon>Promicromonospora</taxon>
    </lineage>
</organism>
<feature type="compositionally biased region" description="Gly residues" evidence="3">
    <location>
        <begin position="316"/>
        <end position="367"/>
    </location>
</feature>
<accession>A0A9X2G3T8</accession>
<dbReference type="AlphaFoldDB" id="A0A9X2G3T8"/>
<dbReference type="InterPro" id="IPR013324">
    <property type="entry name" value="RNA_pol_sigma_r3/r4-like"/>
</dbReference>
<evidence type="ECO:0000256" key="2">
    <source>
        <dbReference type="ARBA" id="ARBA00023163"/>
    </source>
</evidence>
<feature type="transmembrane region" description="Helical" evidence="4">
    <location>
        <begin position="572"/>
        <end position="594"/>
    </location>
</feature>
<evidence type="ECO:0000256" key="1">
    <source>
        <dbReference type="ARBA" id="ARBA00023015"/>
    </source>
</evidence>
<dbReference type="Proteomes" id="UP001139493">
    <property type="component" value="Unassembled WGS sequence"/>
</dbReference>
<keyword evidence="4" id="KW-0472">Membrane</keyword>
<feature type="compositionally biased region" description="Low complexity" evidence="3">
    <location>
        <begin position="300"/>
        <end position="315"/>
    </location>
</feature>
<keyword evidence="7" id="KW-1185">Reference proteome</keyword>
<dbReference type="Gene3D" id="1.10.10.1320">
    <property type="entry name" value="Anti-sigma factor, zinc-finger domain"/>
    <property type="match status" value="1"/>
</dbReference>
<dbReference type="InterPro" id="IPR027383">
    <property type="entry name" value="Znf_put"/>
</dbReference>
<evidence type="ECO:0000259" key="5">
    <source>
        <dbReference type="Pfam" id="PF13490"/>
    </source>
</evidence>
<dbReference type="InterPro" id="IPR036388">
    <property type="entry name" value="WH-like_DNA-bd_sf"/>
</dbReference>
<dbReference type="SUPFAM" id="SSF88659">
    <property type="entry name" value="Sigma3 and sigma4 domains of RNA polymerase sigma factors"/>
    <property type="match status" value="1"/>
</dbReference>
<evidence type="ECO:0000313" key="6">
    <source>
        <dbReference type="EMBL" id="MCP2266560.1"/>
    </source>
</evidence>
<keyword evidence="2" id="KW-0804">Transcription</keyword>
<dbReference type="EMBL" id="JAMTCS010000013">
    <property type="protein sequence ID" value="MCP2266560.1"/>
    <property type="molecule type" value="Genomic_DNA"/>
</dbReference>
<keyword evidence="4" id="KW-0812">Transmembrane</keyword>
<proteinExistence type="predicted"/>
<feature type="region of interest" description="Disordered" evidence="3">
    <location>
        <begin position="497"/>
        <end position="560"/>
    </location>
</feature>
<sequence length="603" mass="57994">MTAARALQIDDWVVHRPNVVRSVMARVPGVDAEEAASRALEKMVRIVSTGGSIADPAPYWRRAAMNEAISLTREAGRTTAVEDDALDGLAPPVEGAEPAVERQADVAMLRAALADLADDDRRILVERHVHDRAVSEIASGLGVRPHAVTMRLRRAEERLAGAFAAAHAQAVNEPECRATRAAMHDYLKDRLLPRRRGRVEAHMDGCAECTRAFLDVREVSWMLRDLGQHVVAGAVATGALGAGVGAGLVGGGAGSAGGAGGSGGGAGGRRFGTKEAAVAAAVAAAVVGGGAAALAALQPDDPPAAQSVQAPPAGADGAGGGGAAGGGPGGGGDGSGGGAGGRGDGSGDGSGGGAGDGAGDGSGGGAAGSDNGTVAGGSDSGAGAAAGDDPAGAGGDGPAVDGSDAAVGSDASGAGTTDDQARGDGADGTSGTPDETSGGATGEPRSGAEHDDAASDGGAGSGGRADGQSADGPGRAETAPVGVGAAVRDLLAGLGIGDGTPDQAAGDTGRTGSTGTVGVEEDGSSNGSDNAGDPGTDDLAPPSGTTAPPPGAAGPTGTDASGPRVGAELLHWFARLGIAGVPAFLLVVFVLWLWERWTRTDNQ</sequence>
<dbReference type="RefSeq" id="WP_275977789.1">
    <property type="nucleotide sequence ID" value="NZ_JAMTCS010000013.1"/>
</dbReference>
<protein>
    <submittedName>
        <fullName evidence="6">RNA polymerase sigma factor, sigma-70 family</fullName>
    </submittedName>
</protein>